<dbReference type="PROSITE" id="PS51273">
    <property type="entry name" value="GATASE_TYPE_1"/>
    <property type="match status" value="1"/>
</dbReference>
<keyword evidence="1" id="KW-0315">Glutamine amidotransferase</keyword>
<comment type="caution">
    <text evidence="3">The sequence shown here is derived from an EMBL/GenBank/DDBJ whole genome shotgun (WGS) entry which is preliminary data.</text>
</comment>
<dbReference type="Pfam" id="PF00117">
    <property type="entry name" value="GATase"/>
    <property type="match status" value="1"/>
</dbReference>
<dbReference type="SUPFAM" id="SSF52317">
    <property type="entry name" value="Class I glutamine amidotransferase-like"/>
    <property type="match status" value="1"/>
</dbReference>
<protein>
    <submittedName>
        <fullName evidence="3">Anthranilate synthase component 2/para-aminobenzoate synthetase component 2</fullName>
    </submittedName>
</protein>
<feature type="domain" description="Glutamine amidotransferase" evidence="2">
    <location>
        <begin position="3"/>
        <end position="184"/>
    </location>
</feature>
<dbReference type="GO" id="GO:0004049">
    <property type="term" value="F:anthranilate synthase activity"/>
    <property type="evidence" value="ECO:0007669"/>
    <property type="project" value="TreeGrafter"/>
</dbReference>
<dbReference type="PANTHER" id="PTHR43418:SF4">
    <property type="entry name" value="MULTIFUNCTIONAL TRYPTOPHAN BIOSYNTHESIS PROTEIN"/>
    <property type="match status" value="1"/>
</dbReference>
<dbReference type="CDD" id="cd01743">
    <property type="entry name" value="GATase1_Anthranilate_Synthase"/>
    <property type="match status" value="1"/>
</dbReference>
<dbReference type="Gene3D" id="3.40.50.880">
    <property type="match status" value="1"/>
</dbReference>
<dbReference type="AlphaFoldDB" id="A0AB73T3M5"/>
<dbReference type="FunFam" id="3.40.50.880:FF:000003">
    <property type="entry name" value="Anthranilate synthase component II"/>
    <property type="match status" value="1"/>
</dbReference>
<evidence type="ECO:0000256" key="1">
    <source>
        <dbReference type="ARBA" id="ARBA00022962"/>
    </source>
</evidence>
<dbReference type="InterPro" id="IPR050472">
    <property type="entry name" value="Anth_synth/Amidotransfase"/>
</dbReference>
<dbReference type="GO" id="GO:0000162">
    <property type="term" value="P:L-tryptophan biosynthetic process"/>
    <property type="evidence" value="ECO:0007669"/>
    <property type="project" value="TreeGrafter"/>
</dbReference>
<evidence type="ECO:0000259" key="2">
    <source>
        <dbReference type="Pfam" id="PF00117"/>
    </source>
</evidence>
<dbReference type="PRINTS" id="PR00099">
    <property type="entry name" value="CPSGATASE"/>
</dbReference>
<evidence type="ECO:0000313" key="4">
    <source>
        <dbReference type="Proteomes" id="UP000245412"/>
    </source>
</evidence>
<reference evidence="3 4" key="1">
    <citation type="submission" date="2018-05" db="EMBL/GenBank/DDBJ databases">
        <authorList>
            <person name="Goeker M."/>
            <person name="Huntemann M."/>
            <person name="Clum A."/>
            <person name="Pillay M."/>
            <person name="Palaniappan K."/>
            <person name="Varghese N."/>
            <person name="Mikhailova N."/>
            <person name="Stamatis D."/>
            <person name="Reddy T."/>
            <person name="Daum C."/>
            <person name="Shapiro N."/>
            <person name="Ivanova N."/>
            <person name="Kyrpides N."/>
            <person name="Woyke T."/>
        </authorList>
    </citation>
    <scope>NUCLEOTIDE SEQUENCE [LARGE SCALE GENOMIC DNA]</scope>
    <source>
        <strain evidence="3 4">DSM 26524</strain>
    </source>
</reference>
<organism evidence="3 4">
    <name type="scientific">Murimonas intestini</name>
    <dbReference type="NCBI Taxonomy" id="1337051"/>
    <lineage>
        <taxon>Bacteria</taxon>
        <taxon>Bacillati</taxon>
        <taxon>Bacillota</taxon>
        <taxon>Clostridia</taxon>
        <taxon>Lachnospirales</taxon>
        <taxon>Lachnospiraceae</taxon>
        <taxon>Murimonas</taxon>
    </lineage>
</organism>
<proteinExistence type="predicted"/>
<dbReference type="InterPro" id="IPR006221">
    <property type="entry name" value="TrpG/PapA_dom"/>
</dbReference>
<dbReference type="InterPro" id="IPR017926">
    <property type="entry name" value="GATASE"/>
</dbReference>
<dbReference type="PANTHER" id="PTHR43418">
    <property type="entry name" value="MULTIFUNCTIONAL TRYPTOPHAN BIOSYNTHESIS PROTEIN-RELATED"/>
    <property type="match status" value="1"/>
</dbReference>
<dbReference type="PRINTS" id="PR00097">
    <property type="entry name" value="ANTSNTHASEII"/>
</dbReference>
<dbReference type="EMBL" id="QGGY01000006">
    <property type="protein sequence ID" value="PWJ75471.1"/>
    <property type="molecule type" value="Genomic_DNA"/>
</dbReference>
<evidence type="ECO:0000313" key="3">
    <source>
        <dbReference type="EMBL" id="PWJ75471.1"/>
    </source>
</evidence>
<gene>
    <name evidence="3" type="ORF">C7383_10641</name>
</gene>
<sequence length="201" mass="22528">MYVMIDNYDSFVYNLSSYFLEFGRDILVRRCDTLSIEEIEETAPEGIIISPGPGRPEEAALSMEAVKRFKGRIPILGVCLGHQVIGKAFGADVHKGGRPMHGKVTKAFHDGQGLFEGLPDGMEVTRYHSLVVEEKNLPECLRVDARAGDGAVMAVTHKEYPIYGVQFHPEAVLSQWGHELLMNFDRICRDWRDGHAPDKRA</sequence>
<accession>A0AB73T3M5</accession>
<dbReference type="GO" id="GO:0005829">
    <property type="term" value="C:cytosol"/>
    <property type="evidence" value="ECO:0007669"/>
    <property type="project" value="TreeGrafter"/>
</dbReference>
<keyword evidence="4" id="KW-1185">Reference proteome</keyword>
<dbReference type="Proteomes" id="UP000245412">
    <property type="component" value="Unassembled WGS sequence"/>
</dbReference>
<dbReference type="InterPro" id="IPR029062">
    <property type="entry name" value="Class_I_gatase-like"/>
</dbReference>
<dbReference type="PRINTS" id="PR00096">
    <property type="entry name" value="GATASE"/>
</dbReference>
<dbReference type="NCBIfam" id="TIGR00566">
    <property type="entry name" value="trpG_papA"/>
    <property type="match status" value="1"/>
</dbReference>
<name>A0AB73T3M5_9FIRM</name>